<reference evidence="2" key="1">
    <citation type="journal article" date="2022" name="bioRxiv">
        <title>Sequencing and chromosome-scale assembly of the giantPleurodeles waltlgenome.</title>
        <authorList>
            <person name="Brown T."/>
            <person name="Elewa A."/>
            <person name="Iarovenko S."/>
            <person name="Subramanian E."/>
            <person name="Araus A.J."/>
            <person name="Petzold A."/>
            <person name="Susuki M."/>
            <person name="Suzuki K.-i.T."/>
            <person name="Hayashi T."/>
            <person name="Toyoda A."/>
            <person name="Oliveira C."/>
            <person name="Osipova E."/>
            <person name="Leigh N.D."/>
            <person name="Simon A."/>
            <person name="Yun M.H."/>
        </authorList>
    </citation>
    <scope>NUCLEOTIDE SEQUENCE</scope>
    <source>
        <strain evidence="2">20211129_DDA</strain>
        <tissue evidence="2">Liver</tissue>
    </source>
</reference>
<accession>A0AAV7S4D3</accession>
<dbReference type="EMBL" id="JANPWB010000008">
    <property type="protein sequence ID" value="KAJ1159869.1"/>
    <property type="molecule type" value="Genomic_DNA"/>
</dbReference>
<feature type="region of interest" description="Disordered" evidence="1">
    <location>
        <begin position="1"/>
        <end position="98"/>
    </location>
</feature>
<evidence type="ECO:0000313" key="3">
    <source>
        <dbReference type="Proteomes" id="UP001066276"/>
    </source>
</evidence>
<protein>
    <submittedName>
        <fullName evidence="2">Uncharacterized protein</fullName>
    </submittedName>
</protein>
<name>A0AAV7S4D3_PLEWA</name>
<organism evidence="2 3">
    <name type="scientific">Pleurodeles waltl</name>
    <name type="common">Iberian ribbed newt</name>
    <dbReference type="NCBI Taxonomy" id="8319"/>
    <lineage>
        <taxon>Eukaryota</taxon>
        <taxon>Metazoa</taxon>
        <taxon>Chordata</taxon>
        <taxon>Craniata</taxon>
        <taxon>Vertebrata</taxon>
        <taxon>Euteleostomi</taxon>
        <taxon>Amphibia</taxon>
        <taxon>Batrachia</taxon>
        <taxon>Caudata</taxon>
        <taxon>Salamandroidea</taxon>
        <taxon>Salamandridae</taxon>
        <taxon>Pleurodelinae</taxon>
        <taxon>Pleurodeles</taxon>
    </lineage>
</organism>
<evidence type="ECO:0000313" key="2">
    <source>
        <dbReference type="EMBL" id="KAJ1159869.1"/>
    </source>
</evidence>
<dbReference type="AlphaFoldDB" id="A0AAV7S4D3"/>
<feature type="compositionally biased region" description="Basic and acidic residues" evidence="1">
    <location>
        <begin position="65"/>
        <end position="90"/>
    </location>
</feature>
<comment type="caution">
    <text evidence="2">The sequence shown here is derived from an EMBL/GenBank/DDBJ whole genome shotgun (WGS) entry which is preliminary data.</text>
</comment>
<sequence>MVRFPGHPGGLRTGRHPEVSATSELMEAVKKTTGDARKAWRSMQENTMRGTPQADGGVETGSFRKMTEAKRTDEDEEGKAGESKEEERGIRHTLAATY</sequence>
<evidence type="ECO:0000256" key="1">
    <source>
        <dbReference type="SAM" id="MobiDB-lite"/>
    </source>
</evidence>
<proteinExistence type="predicted"/>
<dbReference type="Proteomes" id="UP001066276">
    <property type="component" value="Chromosome 4_2"/>
</dbReference>
<feature type="compositionally biased region" description="Basic and acidic residues" evidence="1">
    <location>
        <begin position="27"/>
        <end position="38"/>
    </location>
</feature>
<gene>
    <name evidence="2" type="ORF">NDU88_000373</name>
</gene>
<keyword evidence="3" id="KW-1185">Reference proteome</keyword>